<accession>A0A4R5KAZ6</accession>
<keyword evidence="3" id="KW-0804">Transcription</keyword>
<organism evidence="5 6">
    <name type="scientific">Paenibacillus piri</name>
    <dbReference type="NCBI Taxonomy" id="2547395"/>
    <lineage>
        <taxon>Bacteria</taxon>
        <taxon>Bacillati</taxon>
        <taxon>Bacillota</taxon>
        <taxon>Bacilli</taxon>
        <taxon>Bacillales</taxon>
        <taxon>Paenibacillaceae</taxon>
        <taxon>Paenibacillus</taxon>
    </lineage>
</organism>
<dbReference type="InterPro" id="IPR050204">
    <property type="entry name" value="AraC_XylS_family_regulators"/>
</dbReference>
<dbReference type="AlphaFoldDB" id="A0A4R5KAZ6"/>
<keyword evidence="2" id="KW-0238">DNA-binding</keyword>
<dbReference type="SMART" id="SM00342">
    <property type="entry name" value="HTH_ARAC"/>
    <property type="match status" value="1"/>
</dbReference>
<dbReference type="EMBL" id="SMRT01000021">
    <property type="protein sequence ID" value="TDF92309.1"/>
    <property type="molecule type" value="Genomic_DNA"/>
</dbReference>
<evidence type="ECO:0000313" key="5">
    <source>
        <dbReference type="EMBL" id="TDF92309.1"/>
    </source>
</evidence>
<proteinExistence type="predicted"/>
<dbReference type="SUPFAM" id="SSF46689">
    <property type="entry name" value="Homeodomain-like"/>
    <property type="match status" value="1"/>
</dbReference>
<dbReference type="GO" id="GO:0003700">
    <property type="term" value="F:DNA-binding transcription factor activity"/>
    <property type="evidence" value="ECO:0007669"/>
    <property type="project" value="InterPro"/>
</dbReference>
<dbReference type="InterPro" id="IPR046532">
    <property type="entry name" value="DUF6597"/>
</dbReference>
<evidence type="ECO:0000256" key="2">
    <source>
        <dbReference type="ARBA" id="ARBA00023125"/>
    </source>
</evidence>
<dbReference type="Pfam" id="PF20240">
    <property type="entry name" value="DUF6597"/>
    <property type="match status" value="1"/>
</dbReference>
<dbReference type="OrthoDB" id="323290at2"/>
<dbReference type="PANTHER" id="PTHR46796">
    <property type="entry name" value="HTH-TYPE TRANSCRIPTIONAL ACTIVATOR RHAS-RELATED"/>
    <property type="match status" value="1"/>
</dbReference>
<reference evidence="5 6" key="1">
    <citation type="submission" date="2019-03" db="EMBL/GenBank/DDBJ databases">
        <title>This is whole genome sequence of Paenibacillus sp MS74 strain.</title>
        <authorList>
            <person name="Trinh H.N."/>
        </authorList>
    </citation>
    <scope>NUCLEOTIDE SEQUENCE [LARGE SCALE GENOMIC DNA]</scope>
    <source>
        <strain evidence="5 6">MS74</strain>
    </source>
</reference>
<comment type="caution">
    <text evidence="5">The sequence shown here is derived from an EMBL/GenBank/DDBJ whole genome shotgun (WGS) entry which is preliminary data.</text>
</comment>
<gene>
    <name evidence="5" type="ORF">E1757_30025</name>
</gene>
<dbReference type="Gene3D" id="1.10.10.60">
    <property type="entry name" value="Homeodomain-like"/>
    <property type="match status" value="1"/>
</dbReference>
<keyword evidence="1" id="KW-0805">Transcription regulation</keyword>
<evidence type="ECO:0000256" key="1">
    <source>
        <dbReference type="ARBA" id="ARBA00023015"/>
    </source>
</evidence>
<protein>
    <submittedName>
        <fullName evidence="5">AraC family transcriptional regulator</fullName>
    </submittedName>
</protein>
<dbReference type="Proteomes" id="UP000295636">
    <property type="component" value="Unassembled WGS sequence"/>
</dbReference>
<dbReference type="PANTHER" id="PTHR46796:SF13">
    <property type="entry name" value="HTH-TYPE TRANSCRIPTIONAL ACTIVATOR RHAS"/>
    <property type="match status" value="1"/>
</dbReference>
<dbReference type="Pfam" id="PF12833">
    <property type="entry name" value="HTH_18"/>
    <property type="match status" value="1"/>
</dbReference>
<name>A0A4R5KAZ6_9BACL</name>
<dbReference type="InterPro" id="IPR009057">
    <property type="entry name" value="Homeodomain-like_sf"/>
</dbReference>
<dbReference type="GO" id="GO:0043565">
    <property type="term" value="F:sequence-specific DNA binding"/>
    <property type="evidence" value="ECO:0007669"/>
    <property type="project" value="InterPro"/>
</dbReference>
<dbReference type="RefSeq" id="WP_133235231.1">
    <property type="nucleotide sequence ID" value="NZ_SMRT01000021.1"/>
</dbReference>
<evidence type="ECO:0000313" key="6">
    <source>
        <dbReference type="Proteomes" id="UP000295636"/>
    </source>
</evidence>
<evidence type="ECO:0000259" key="4">
    <source>
        <dbReference type="PROSITE" id="PS01124"/>
    </source>
</evidence>
<feature type="domain" description="HTH araC/xylS-type" evidence="4">
    <location>
        <begin position="159"/>
        <end position="264"/>
    </location>
</feature>
<evidence type="ECO:0000256" key="3">
    <source>
        <dbReference type="ARBA" id="ARBA00023163"/>
    </source>
</evidence>
<dbReference type="PROSITE" id="PS01124">
    <property type="entry name" value="HTH_ARAC_FAMILY_2"/>
    <property type="match status" value="1"/>
</dbReference>
<keyword evidence="6" id="KW-1185">Reference proteome</keyword>
<dbReference type="InterPro" id="IPR018060">
    <property type="entry name" value="HTH_AraC"/>
</dbReference>
<sequence length="266" mass="30221">MNKHTDKPSMGLLMLHGSEKFRLSRYIPAGRAGFFIKHYWIVSWDLTGQEPHLQEVVPNPCVNLVIQNGSTGIYAPAKQKYSCLIEGKGAVFGVKFKPGGFYPFIRQPVTILRDGPMNVQSILGAEARALETSILSLTDEDSMVKLIEPMFEAVLPGQDETVTLINEMIDRIIADREMTKVDQLADRFGMNKRKLQRLFEQYVGISPKSVIRLYRLQHAAESLDLSRQHDWMELSLSLGYYDQAHFIKDFKAVIGRTPEDYVRAQA</sequence>